<feature type="transmembrane region" description="Helical" evidence="2">
    <location>
        <begin position="41"/>
        <end position="62"/>
    </location>
</feature>
<feature type="region of interest" description="Disordered" evidence="1">
    <location>
        <begin position="1"/>
        <end position="36"/>
    </location>
</feature>
<name>A0A4S8PF96_9ACTN</name>
<keyword evidence="2" id="KW-0472">Membrane</keyword>
<accession>A0A4S8PF96</accession>
<dbReference type="InterPro" id="IPR028087">
    <property type="entry name" value="Tad_N"/>
</dbReference>
<dbReference type="Proteomes" id="UP000305792">
    <property type="component" value="Unassembled WGS sequence"/>
</dbReference>
<evidence type="ECO:0000256" key="1">
    <source>
        <dbReference type="SAM" id="MobiDB-lite"/>
    </source>
</evidence>
<keyword evidence="2" id="KW-0812">Transmembrane</keyword>
<protein>
    <recommendedName>
        <fullName evidence="3">Putative Flp pilus-assembly TadG-like N-terminal domain-containing protein</fullName>
    </recommendedName>
</protein>
<gene>
    <name evidence="4" type="ORF">E9998_16270</name>
</gene>
<dbReference type="NCBIfam" id="TIGR03816">
    <property type="entry name" value="tadE_like_DECH"/>
    <property type="match status" value="1"/>
</dbReference>
<sequence>MHPPNASPQPRIRHPGPPAADRGPEPKGFHPLDHDRERGSATVLGAGIVAAIVTLAMAFTAVGQATAARHRAQGAADAAALAGAAKVLFGEGEVCAAAQELTEEAEVELERCEVRDLEVTVYVSTPATGIPSAFGPATAVSRAGPVKVE</sequence>
<evidence type="ECO:0000259" key="3">
    <source>
        <dbReference type="Pfam" id="PF13400"/>
    </source>
</evidence>
<dbReference type="AlphaFoldDB" id="A0A4S8PF96"/>
<dbReference type="RefSeq" id="WP_136530754.1">
    <property type="nucleotide sequence ID" value="NZ_STGX01000012.1"/>
</dbReference>
<dbReference type="OrthoDB" id="5198698at2"/>
<organism evidence="4 5">
    <name type="scientific">Glycomyces paridis</name>
    <dbReference type="NCBI Taxonomy" id="2126555"/>
    <lineage>
        <taxon>Bacteria</taxon>
        <taxon>Bacillati</taxon>
        <taxon>Actinomycetota</taxon>
        <taxon>Actinomycetes</taxon>
        <taxon>Glycomycetales</taxon>
        <taxon>Glycomycetaceae</taxon>
        <taxon>Glycomyces</taxon>
    </lineage>
</organism>
<dbReference type="EMBL" id="STGX01000012">
    <property type="protein sequence ID" value="THV27034.1"/>
    <property type="molecule type" value="Genomic_DNA"/>
</dbReference>
<feature type="domain" description="Putative Flp pilus-assembly TadG-like N-terminal" evidence="3">
    <location>
        <begin position="39"/>
        <end position="85"/>
    </location>
</feature>
<dbReference type="Pfam" id="PF13400">
    <property type="entry name" value="Tad"/>
    <property type="match status" value="1"/>
</dbReference>
<comment type="caution">
    <text evidence="4">The sequence shown here is derived from an EMBL/GenBank/DDBJ whole genome shotgun (WGS) entry which is preliminary data.</text>
</comment>
<proteinExistence type="predicted"/>
<keyword evidence="5" id="KW-1185">Reference proteome</keyword>
<keyword evidence="2" id="KW-1133">Transmembrane helix</keyword>
<reference evidence="4 5" key="1">
    <citation type="journal article" date="2018" name="Int. J. Syst. Evol. Microbiol.">
        <title>Glycomyces paridis sp. nov., isolated from the medicinal plant Paris polyphylla.</title>
        <authorList>
            <person name="Fang X.M."/>
            <person name="Bai J.L."/>
            <person name="Su J."/>
            <person name="Zhao L.L."/>
            <person name="Liu H.Y."/>
            <person name="Ma B.P."/>
            <person name="Zhang Y.Q."/>
            <person name="Yu L.Y."/>
        </authorList>
    </citation>
    <scope>NUCLEOTIDE SEQUENCE [LARGE SCALE GENOMIC DNA]</scope>
    <source>
        <strain evidence="4 5">CPCC 204357</strain>
    </source>
</reference>
<evidence type="ECO:0000256" key="2">
    <source>
        <dbReference type="SAM" id="Phobius"/>
    </source>
</evidence>
<evidence type="ECO:0000313" key="4">
    <source>
        <dbReference type="EMBL" id="THV27034.1"/>
    </source>
</evidence>
<evidence type="ECO:0000313" key="5">
    <source>
        <dbReference type="Proteomes" id="UP000305792"/>
    </source>
</evidence>
<dbReference type="InterPro" id="IPR021202">
    <property type="entry name" value="Rv3654c-like"/>
</dbReference>
<feature type="compositionally biased region" description="Basic and acidic residues" evidence="1">
    <location>
        <begin position="22"/>
        <end position="36"/>
    </location>
</feature>